<name>A0A163CCY8_9FLAO</name>
<dbReference type="AlphaFoldDB" id="A0A163CCY8"/>
<comment type="caution">
    <text evidence="4">The sequence shown here is derived from an EMBL/GenBank/DDBJ whole genome shotgun (WGS) entry which is preliminary data.</text>
</comment>
<dbReference type="InterPro" id="IPR027385">
    <property type="entry name" value="Beta-barrel_OMP"/>
</dbReference>
<dbReference type="STRING" id="1642818.AWE51_02230"/>
<sequence>MKKLILTAIAVLAFSAVQAQDETTEGFTKGDAFISGSFGFNSSSTGDDKTSSFSVSPRVGYFVSENITVGARISYQTISQENGAIDTDTNTITAGAFGRYYFTPASKFSIFGEFGIDYQSINFDNGTTDSTTDGFALTLRPGVSYFLNNNFALEAAWGALSYATANPDQGESSDNFSIGLNLDNINLGLVYKF</sequence>
<gene>
    <name evidence="4" type="ORF">AWE51_02230</name>
</gene>
<evidence type="ECO:0000313" key="4">
    <source>
        <dbReference type="EMBL" id="KZS42280.1"/>
    </source>
</evidence>
<dbReference type="SUPFAM" id="SSF56925">
    <property type="entry name" value="OMPA-like"/>
    <property type="match status" value="1"/>
</dbReference>
<dbReference type="Pfam" id="PF13505">
    <property type="entry name" value="OMP_b-brl"/>
    <property type="match status" value="1"/>
</dbReference>
<dbReference type="OrthoDB" id="945117at2"/>
<feature type="chain" id="PRO_5007841988" description="Outer membrane protein beta-barrel domain-containing protein" evidence="2">
    <location>
        <begin position="20"/>
        <end position="193"/>
    </location>
</feature>
<accession>A0A163CCY8</accession>
<evidence type="ECO:0000313" key="5">
    <source>
        <dbReference type="Proteomes" id="UP000076715"/>
    </source>
</evidence>
<dbReference type="Gene3D" id="2.40.160.20">
    <property type="match status" value="1"/>
</dbReference>
<evidence type="ECO:0000256" key="2">
    <source>
        <dbReference type="SAM" id="SignalP"/>
    </source>
</evidence>
<organism evidence="4 5">
    <name type="scientific">Aquimarina aggregata</name>
    <dbReference type="NCBI Taxonomy" id="1642818"/>
    <lineage>
        <taxon>Bacteria</taxon>
        <taxon>Pseudomonadati</taxon>
        <taxon>Bacteroidota</taxon>
        <taxon>Flavobacteriia</taxon>
        <taxon>Flavobacteriales</taxon>
        <taxon>Flavobacteriaceae</taxon>
        <taxon>Aquimarina</taxon>
    </lineage>
</organism>
<keyword evidence="5" id="KW-1185">Reference proteome</keyword>
<dbReference type="RefSeq" id="WP_066309739.1">
    <property type="nucleotide sequence ID" value="NZ_LQRT01000002.1"/>
</dbReference>
<proteinExistence type="predicted"/>
<dbReference type="InterPro" id="IPR011250">
    <property type="entry name" value="OMP/PagP_B-barrel"/>
</dbReference>
<reference evidence="4 5" key="1">
    <citation type="submission" date="2016-01" db="EMBL/GenBank/DDBJ databases">
        <title>The draft genome sequence of Aquimarina sp. RZW4-3-2.</title>
        <authorList>
            <person name="Wang Y."/>
        </authorList>
    </citation>
    <scope>NUCLEOTIDE SEQUENCE [LARGE SCALE GENOMIC DNA]</scope>
    <source>
        <strain evidence="4 5">RZW4-3-2</strain>
    </source>
</reference>
<dbReference type="Proteomes" id="UP000076715">
    <property type="component" value="Unassembled WGS sequence"/>
</dbReference>
<protein>
    <recommendedName>
        <fullName evidence="3">Outer membrane protein beta-barrel domain-containing protein</fullName>
    </recommendedName>
</protein>
<dbReference type="EMBL" id="LQRT01000002">
    <property type="protein sequence ID" value="KZS42280.1"/>
    <property type="molecule type" value="Genomic_DNA"/>
</dbReference>
<evidence type="ECO:0000256" key="1">
    <source>
        <dbReference type="ARBA" id="ARBA00022729"/>
    </source>
</evidence>
<feature type="signal peptide" evidence="2">
    <location>
        <begin position="1"/>
        <end position="19"/>
    </location>
</feature>
<evidence type="ECO:0000259" key="3">
    <source>
        <dbReference type="Pfam" id="PF13505"/>
    </source>
</evidence>
<feature type="domain" description="Outer membrane protein beta-barrel" evidence="3">
    <location>
        <begin position="8"/>
        <end position="193"/>
    </location>
</feature>
<keyword evidence="1 2" id="KW-0732">Signal</keyword>